<dbReference type="PANTHER" id="PTHR48062:SF64">
    <property type="entry name" value="RECEPTOR-LIKE PROTEIN 13"/>
    <property type="match status" value="1"/>
</dbReference>
<evidence type="ECO:0000313" key="13">
    <source>
        <dbReference type="Proteomes" id="UP000266723"/>
    </source>
</evidence>
<keyword evidence="3" id="KW-0433">Leucine-rich repeat</keyword>
<dbReference type="PANTHER" id="PTHR48062">
    <property type="entry name" value="RECEPTOR-LIKE PROTEIN 14"/>
    <property type="match status" value="1"/>
</dbReference>
<dbReference type="InterPro" id="IPR013210">
    <property type="entry name" value="LRR_N_plant-typ"/>
</dbReference>
<feature type="transmembrane region" description="Helical" evidence="10">
    <location>
        <begin position="535"/>
        <end position="556"/>
    </location>
</feature>
<evidence type="ECO:0000256" key="4">
    <source>
        <dbReference type="ARBA" id="ARBA00022692"/>
    </source>
</evidence>
<sequence>MENNTELKVLTLQNNNFTSFQLPQSAHDILMLDMSVNGFSHLFPENIGLVLPHLASLNISNNRFQGDLPSSLGFMKSIQFLDISHNSFHGKLQRSFVEGCYSLRILKLSHNKLSGEILPSSTNFTHIWELSMDNNLFTGKIGQGLRKLEYLLLLDISNNNLTGVIPSWIGELSSLNAILLSNNLLEGEVHVSLFNISNLLLLDLSANILSGGIPPHVSSANPVALFLQDNNLSGSIPATLLVNVTILDLRNNRLSGNIPEFVNTQNISILLLRGNNLTGHIPHQLCGLRNIHLLDLADNKLNGSIPSCLSHTSFGLGKEDMSYDYDFKWGYMGSNFKDAFTLEQDSTSMENDGRHFKSLLVLDPINWYFMHDTQTKIEFATKHRYDAYMGGILKYMFGLDLSENELAGEIPVELGDLLELYALNFSHNYLSGVIPKSFSGLKNVESLDLSFNRLEGHIPSELTELSSLAVFKVTYNNLSGAIPQGKQFNTFDIQSYLGNPLLCGKPTNKSCETNNIQEPDNEVEADESTIDMVSFYWSIVAAYVTVLLGILAFLSIDSPWSRAWFYIVDVFIRKFIFICFFFINLFAMEGKLFLKQYLIWVMILLLGQLHGYKSCILKERNALLDLKKFLISTTEEGQSEPVLPTWTNDTTSECCQWERVKCNSTSGRVLELSIRGLNLKESSLLNFSLLHPFEEVQSVDLSESKFGGFFDGAEGYKSLSRLRNLEILDLSSNKFNISVFPFLNAATSLTTLLLQGNNMNSPFPAKELSALVKLKFLDLSGNGFSGSMELQGKSVHIFKFSIKVVNSLLHLITVGICKLKHLQELDISQNNLVGEFPLCLTGLTGLRVLDLSSNQMSGKLPSSLANLESLEYFSLFDNNFEGFFSLDSLANLSMLKVFGVNSRSNLFQVVSEGSWKPKFQLNAIALRSCNLVKVPLFLLHQKDLRHVDLSDNNISGQFPSWLLANNTKLDVLLLQNNYLTSFQLPRSAHNLLFLDLSVNKFNHLLPENIGWILPHLLSLNISKNGFQGSMPSSLGNMKSINNLDISHNSFGGKLPRSFVEGCYSLSILKLSHNKLSGEAFPESTNFTRVSQLSMDNNQFTGTIGQGLRRLRSLYMLDVSHNSLTGGIPS</sequence>
<comment type="caution">
    <text evidence="12">The sequence shown here is derived from an EMBL/GenBank/DDBJ whole genome shotgun (WGS) entry which is preliminary data.</text>
</comment>
<dbReference type="EMBL" id="QGKV02001556">
    <property type="protein sequence ID" value="KAF3515587.1"/>
    <property type="molecule type" value="Genomic_DNA"/>
</dbReference>
<evidence type="ECO:0000256" key="8">
    <source>
        <dbReference type="ARBA" id="ARBA00023170"/>
    </source>
</evidence>
<dbReference type="Gene3D" id="3.80.10.10">
    <property type="entry name" value="Ribonuclease Inhibitor"/>
    <property type="match status" value="5"/>
</dbReference>
<reference evidence="12 13" key="1">
    <citation type="journal article" date="2020" name="BMC Genomics">
        <title>Intraspecific diversification of the crop wild relative Brassica cretica Lam. using demographic model selection.</title>
        <authorList>
            <person name="Kioukis A."/>
            <person name="Michalopoulou V.A."/>
            <person name="Briers L."/>
            <person name="Pirintsos S."/>
            <person name="Studholme D.J."/>
            <person name="Pavlidis P."/>
            <person name="Sarris P.F."/>
        </authorList>
    </citation>
    <scope>NUCLEOTIDE SEQUENCE [LARGE SCALE GENOMIC DNA]</scope>
    <source>
        <strain evidence="13">cv. PFS-1207/04</strain>
    </source>
</reference>
<evidence type="ECO:0000256" key="5">
    <source>
        <dbReference type="ARBA" id="ARBA00022737"/>
    </source>
</evidence>
<dbReference type="Pfam" id="PF08263">
    <property type="entry name" value="LRRNT_2"/>
    <property type="match status" value="1"/>
</dbReference>
<keyword evidence="4 10" id="KW-0812">Transmembrane</keyword>
<dbReference type="Proteomes" id="UP000266723">
    <property type="component" value="Unassembled WGS sequence"/>
</dbReference>
<evidence type="ECO:0000259" key="11">
    <source>
        <dbReference type="Pfam" id="PF08263"/>
    </source>
</evidence>
<accession>A0ABQ7AN72</accession>
<protein>
    <recommendedName>
        <fullName evidence="11">Leucine-rich repeat-containing N-terminal plant-type domain-containing protein</fullName>
    </recommendedName>
</protein>
<keyword evidence="5" id="KW-0677">Repeat</keyword>
<keyword evidence="7 10" id="KW-0472">Membrane</keyword>
<evidence type="ECO:0000256" key="1">
    <source>
        <dbReference type="ARBA" id="ARBA00004251"/>
    </source>
</evidence>
<organism evidence="12 13">
    <name type="scientific">Brassica cretica</name>
    <name type="common">Mustard</name>
    <dbReference type="NCBI Taxonomy" id="69181"/>
    <lineage>
        <taxon>Eukaryota</taxon>
        <taxon>Viridiplantae</taxon>
        <taxon>Streptophyta</taxon>
        <taxon>Embryophyta</taxon>
        <taxon>Tracheophyta</taxon>
        <taxon>Spermatophyta</taxon>
        <taxon>Magnoliopsida</taxon>
        <taxon>eudicotyledons</taxon>
        <taxon>Gunneridae</taxon>
        <taxon>Pentapetalae</taxon>
        <taxon>rosids</taxon>
        <taxon>malvids</taxon>
        <taxon>Brassicales</taxon>
        <taxon>Brassicaceae</taxon>
        <taxon>Brassiceae</taxon>
        <taxon>Brassica</taxon>
    </lineage>
</organism>
<feature type="domain" description="Leucine-rich repeat-containing N-terminal plant-type" evidence="11">
    <location>
        <begin position="618"/>
        <end position="663"/>
    </location>
</feature>
<dbReference type="SUPFAM" id="SSF52058">
    <property type="entry name" value="L domain-like"/>
    <property type="match status" value="4"/>
</dbReference>
<evidence type="ECO:0000256" key="10">
    <source>
        <dbReference type="SAM" id="Phobius"/>
    </source>
</evidence>
<dbReference type="InterPro" id="IPR032675">
    <property type="entry name" value="LRR_dom_sf"/>
</dbReference>
<evidence type="ECO:0000256" key="3">
    <source>
        <dbReference type="ARBA" id="ARBA00022614"/>
    </source>
</evidence>
<keyword evidence="6 10" id="KW-1133">Transmembrane helix</keyword>
<proteinExistence type="inferred from homology"/>
<evidence type="ECO:0000313" key="12">
    <source>
        <dbReference type="EMBL" id="KAF3515587.1"/>
    </source>
</evidence>
<evidence type="ECO:0000256" key="6">
    <source>
        <dbReference type="ARBA" id="ARBA00022989"/>
    </source>
</evidence>
<dbReference type="InterPro" id="IPR003591">
    <property type="entry name" value="Leu-rich_rpt_typical-subtyp"/>
</dbReference>
<dbReference type="Pfam" id="PF00560">
    <property type="entry name" value="LRR_1"/>
    <property type="match status" value="6"/>
</dbReference>
<comment type="subcellular location">
    <subcellularLocation>
        <location evidence="1">Cell membrane</location>
        <topology evidence="1">Single-pass type I membrane protein</topology>
    </subcellularLocation>
</comment>
<keyword evidence="13" id="KW-1185">Reference proteome</keyword>
<dbReference type="PRINTS" id="PR00019">
    <property type="entry name" value="LEURICHRPT"/>
</dbReference>
<evidence type="ECO:0000256" key="2">
    <source>
        <dbReference type="ARBA" id="ARBA00009592"/>
    </source>
</evidence>
<feature type="transmembrane region" description="Helical" evidence="10">
    <location>
        <begin position="563"/>
        <end position="587"/>
    </location>
</feature>
<comment type="similarity">
    <text evidence="2">Belongs to the RLP family.</text>
</comment>
<evidence type="ECO:0000256" key="7">
    <source>
        <dbReference type="ARBA" id="ARBA00023136"/>
    </source>
</evidence>
<dbReference type="InterPro" id="IPR051502">
    <property type="entry name" value="RLP_Defense_Trigger"/>
</dbReference>
<keyword evidence="8" id="KW-0675">Receptor</keyword>
<dbReference type="InterPro" id="IPR001611">
    <property type="entry name" value="Leu-rich_rpt"/>
</dbReference>
<dbReference type="SMART" id="SM00365">
    <property type="entry name" value="LRR_SD22"/>
    <property type="match status" value="6"/>
</dbReference>
<evidence type="ECO:0000256" key="9">
    <source>
        <dbReference type="ARBA" id="ARBA00023180"/>
    </source>
</evidence>
<name>A0ABQ7AN72_BRACR</name>
<dbReference type="Pfam" id="PF13855">
    <property type="entry name" value="LRR_8"/>
    <property type="match status" value="2"/>
</dbReference>
<dbReference type="SMART" id="SM00369">
    <property type="entry name" value="LRR_TYP"/>
    <property type="match status" value="9"/>
</dbReference>
<keyword evidence="9" id="KW-0325">Glycoprotein</keyword>
<dbReference type="PROSITE" id="PS51450">
    <property type="entry name" value="LRR"/>
    <property type="match status" value="1"/>
</dbReference>
<gene>
    <name evidence="12" type="ORF">DY000_02062489</name>
</gene>